<comment type="cofactor">
    <cofactor evidence="3">
        <name>Mg(2+)</name>
        <dbReference type="ChEBI" id="CHEBI:18420"/>
    </cofactor>
    <text evidence="3">Binds 2 magnesium ions per subunit.</text>
</comment>
<keyword evidence="5" id="KW-1185">Reference proteome</keyword>
<keyword evidence="2" id="KW-0378">Hydrolase</keyword>
<comment type="similarity">
    <text evidence="1">Belongs to the ADP-ribosylglycohydrolase family.</text>
</comment>
<feature type="binding site" evidence="3">
    <location>
        <position position="77"/>
    </location>
    <ligand>
        <name>Mg(2+)</name>
        <dbReference type="ChEBI" id="CHEBI:18420"/>
        <label>1</label>
    </ligand>
</feature>
<gene>
    <name evidence="4" type="ORF">CIK00_07095</name>
</gene>
<comment type="caution">
    <text evidence="4">The sequence shown here is derived from an EMBL/GenBank/DDBJ whole genome shotgun (WGS) entry which is preliminary data.</text>
</comment>
<dbReference type="GO" id="GO:0016787">
    <property type="term" value="F:hydrolase activity"/>
    <property type="evidence" value="ECO:0007669"/>
    <property type="project" value="UniProtKB-KW"/>
</dbReference>
<accession>A0A2N4UTZ9</accession>
<sequence length="555" mass="62020">MNLKDYEVSDIRHQATVRSALWAAYGDALGFITELAKDKSAVKYRSGKSEICSLIPWKRVLGGMYGISTNLVSGCYSDDTQLRLSTSRAINGQGFFDVEAFAKFELTVWQAYALGAGRGTKAATQSLTFKNKNWFNNFFSVKGNIYTNGGGNGAAMRIQPHVWAAQDLSNPISFLTDVVKNSITTHGHPRGIAGAVFHALSLATLLQGSSLTLEKLVTIADSCKNIPNIIRSDDYLSNIWLPEWEEQLETTIDQAFEIVSNELLEDLKISQDWLNDPQEDYRNLINLLHLDKPEQRGSGTKTALISSILVLKLNKLTAQQIIYEIVNALNTDTDTIATMFGALAGIISNDIPIENIQDQKYIKSEASRLYYISQKIEVQGFVYPNLIKWTPQRSAVANIFLRDNKLELNGFGIIEPISTPSHGKQKSHYYQWFKTEWGFTALIKIKSEYLPYSEQQNITNAHVEPLSDNKLPNQLVNKQIQQDLPLSIENPVADINEVSIDYLTKKAIASHFNPQIIGEHILLLSSKNELPIESVISYSSIIAKAKIGRDKRGVN</sequence>
<dbReference type="SUPFAM" id="SSF101478">
    <property type="entry name" value="ADP-ribosylglycohydrolase"/>
    <property type="match status" value="1"/>
</dbReference>
<dbReference type="PANTHER" id="PTHR16222:SF24">
    <property type="entry name" value="ADP-RIBOSYLHYDROLASE ARH3"/>
    <property type="match status" value="1"/>
</dbReference>
<evidence type="ECO:0008006" key="6">
    <source>
        <dbReference type="Google" id="ProtNLM"/>
    </source>
</evidence>
<organism evidence="4 5">
    <name type="scientific">Photobacterium carnosum</name>
    <dbReference type="NCBI Taxonomy" id="2023717"/>
    <lineage>
        <taxon>Bacteria</taxon>
        <taxon>Pseudomonadati</taxon>
        <taxon>Pseudomonadota</taxon>
        <taxon>Gammaproteobacteria</taxon>
        <taxon>Vibrionales</taxon>
        <taxon>Vibrionaceae</taxon>
        <taxon>Photobacterium</taxon>
    </lineage>
</organism>
<dbReference type="AlphaFoldDB" id="A0A2N4UTZ9"/>
<dbReference type="Pfam" id="PF03747">
    <property type="entry name" value="ADP_ribosyl_GH"/>
    <property type="match status" value="1"/>
</dbReference>
<evidence type="ECO:0000313" key="5">
    <source>
        <dbReference type="Proteomes" id="UP000234420"/>
    </source>
</evidence>
<evidence type="ECO:0000313" key="4">
    <source>
        <dbReference type="EMBL" id="PLC58455.1"/>
    </source>
</evidence>
<name>A0A2N4UTZ9_9GAMM</name>
<feature type="binding site" evidence="3">
    <location>
        <position position="334"/>
    </location>
    <ligand>
        <name>Mg(2+)</name>
        <dbReference type="ChEBI" id="CHEBI:18420"/>
        <label>1</label>
    </ligand>
</feature>
<keyword evidence="3" id="KW-0460">Magnesium</keyword>
<feature type="binding site" evidence="3">
    <location>
        <position position="78"/>
    </location>
    <ligand>
        <name>Mg(2+)</name>
        <dbReference type="ChEBI" id="CHEBI:18420"/>
        <label>1</label>
    </ligand>
</feature>
<dbReference type="InterPro" id="IPR036705">
    <property type="entry name" value="Ribosyl_crysJ1_sf"/>
</dbReference>
<dbReference type="PANTHER" id="PTHR16222">
    <property type="entry name" value="ADP-RIBOSYLGLYCOHYDROLASE"/>
    <property type="match status" value="1"/>
</dbReference>
<proteinExistence type="inferred from homology"/>
<protein>
    <recommendedName>
        <fullName evidence="6">ADP-ribosylglycohydrolase</fullName>
    </recommendedName>
</protein>
<dbReference type="Gene3D" id="1.10.4080.10">
    <property type="entry name" value="ADP-ribosylation/Crystallin J1"/>
    <property type="match status" value="1"/>
</dbReference>
<reference evidence="4 5" key="1">
    <citation type="journal article" date="2018" name="Syst. Appl. Microbiol.">
        <title>Photobacterium carnosum sp. nov., isolated from spoiled modified atmosphere packaged poultry meat.</title>
        <authorList>
            <person name="Hilgarth M."/>
            <person name="Fuertes S."/>
            <person name="Ehrmann M."/>
            <person name="Vogel R.F."/>
        </authorList>
    </citation>
    <scope>NUCLEOTIDE SEQUENCE [LARGE SCALE GENOMIC DNA]</scope>
    <source>
        <strain evidence="4 5">TMW 2.2021</strain>
    </source>
</reference>
<dbReference type="Proteomes" id="UP000234420">
    <property type="component" value="Unassembled WGS sequence"/>
</dbReference>
<dbReference type="EMBL" id="NPIB01000006">
    <property type="protein sequence ID" value="PLC58455.1"/>
    <property type="molecule type" value="Genomic_DNA"/>
</dbReference>
<feature type="binding site" evidence="3">
    <location>
        <position position="79"/>
    </location>
    <ligand>
        <name>Mg(2+)</name>
        <dbReference type="ChEBI" id="CHEBI:18420"/>
        <label>1</label>
    </ligand>
</feature>
<evidence type="ECO:0000256" key="3">
    <source>
        <dbReference type="PIRSR" id="PIRSR605502-1"/>
    </source>
</evidence>
<feature type="binding site" evidence="3">
    <location>
        <position position="335"/>
    </location>
    <ligand>
        <name>Mg(2+)</name>
        <dbReference type="ChEBI" id="CHEBI:18420"/>
        <label>1</label>
    </ligand>
</feature>
<evidence type="ECO:0000256" key="2">
    <source>
        <dbReference type="ARBA" id="ARBA00022801"/>
    </source>
</evidence>
<keyword evidence="3" id="KW-0479">Metal-binding</keyword>
<dbReference type="InterPro" id="IPR050792">
    <property type="entry name" value="ADP-ribosylglycohydrolase"/>
</dbReference>
<dbReference type="GO" id="GO:0046872">
    <property type="term" value="F:metal ion binding"/>
    <property type="evidence" value="ECO:0007669"/>
    <property type="project" value="UniProtKB-KW"/>
</dbReference>
<dbReference type="InterPro" id="IPR005502">
    <property type="entry name" value="Ribosyl_crysJ1"/>
</dbReference>
<feature type="binding site" evidence="3">
    <location>
        <position position="332"/>
    </location>
    <ligand>
        <name>Mg(2+)</name>
        <dbReference type="ChEBI" id="CHEBI:18420"/>
        <label>1</label>
    </ligand>
</feature>
<evidence type="ECO:0000256" key="1">
    <source>
        <dbReference type="ARBA" id="ARBA00010702"/>
    </source>
</evidence>